<dbReference type="PANTHER" id="PTHR43968:SF6">
    <property type="entry name" value="GLUTATHIONE S-TRANSFERASE OMEGA"/>
    <property type="match status" value="1"/>
</dbReference>
<keyword evidence="3" id="KW-0808">Transferase</keyword>
<proteinExistence type="predicted"/>
<dbReference type="Gene3D" id="1.20.1050.10">
    <property type="match status" value="1"/>
</dbReference>
<dbReference type="Pfam" id="PF13409">
    <property type="entry name" value="GST_N_2"/>
    <property type="match status" value="1"/>
</dbReference>
<dbReference type="GO" id="GO:0016740">
    <property type="term" value="F:transferase activity"/>
    <property type="evidence" value="ECO:0007669"/>
    <property type="project" value="UniProtKB-KW"/>
</dbReference>
<dbReference type="RefSeq" id="WP_090661862.1">
    <property type="nucleotide sequence ID" value="NZ_FMZX01000002.1"/>
</dbReference>
<dbReference type="SUPFAM" id="SSF52833">
    <property type="entry name" value="Thioredoxin-like"/>
    <property type="match status" value="1"/>
</dbReference>
<reference evidence="3 4" key="1">
    <citation type="submission" date="2016-10" db="EMBL/GenBank/DDBJ databases">
        <authorList>
            <person name="de Groot N.N."/>
        </authorList>
    </citation>
    <scope>NUCLEOTIDE SEQUENCE [LARGE SCALE GENOMIC DNA]</scope>
    <source>
        <strain evidence="3 4">CPCC 100156</strain>
    </source>
</reference>
<evidence type="ECO:0000259" key="2">
    <source>
        <dbReference type="PROSITE" id="PS50404"/>
    </source>
</evidence>
<dbReference type="InterPro" id="IPR036249">
    <property type="entry name" value="Thioredoxin-like_sf"/>
</dbReference>
<dbReference type="Gene3D" id="3.40.30.10">
    <property type="entry name" value="Glutaredoxin"/>
    <property type="match status" value="1"/>
</dbReference>
<dbReference type="STRING" id="938405.SAMN02927895_02861"/>
<dbReference type="PROSITE" id="PS50404">
    <property type="entry name" value="GST_NTER"/>
    <property type="match status" value="1"/>
</dbReference>
<feature type="region of interest" description="Disordered" evidence="1">
    <location>
        <begin position="1"/>
        <end position="28"/>
    </location>
</feature>
<sequence>MSETRRRRPARPQSEPDAGTTPEAEAPASRAVLRISSRNYSSWSLRGWLILRLSGLSFETQLVSPEDPATRAELLLQSSSILLPCLLHDGAELWDTLAIAEYLNEQLPEAGLLPEERLARARCRAICGEMHAGFHALRSSLPMNLRAHVPGFTVWSAARADLERIFSIWRGCLEGWGGPWLFGTRPTIADAMYAPVVLRCRSYDVSLDASCEAYAQTILGWPDIQEWIAAARQEPEARITELEFDSEF</sequence>
<dbReference type="Pfam" id="PF13410">
    <property type="entry name" value="GST_C_2"/>
    <property type="match status" value="1"/>
</dbReference>
<dbReference type="Proteomes" id="UP000198925">
    <property type="component" value="Unassembled WGS sequence"/>
</dbReference>
<dbReference type="InterPro" id="IPR050983">
    <property type="entry name" value="GST_Omega/HSP26"/>
</dbReference>
<name>A0A1G6NTZ4_9PROT</name>
<accession>A0A1G6NTZ4</accession>
<protein>
    <submittedName>
        <fullName evidence="3">Glutathione S-transferase</fullName>
    </submittedName>
</protein>
<keyword evidence="4" id="KW-1185">Reference proteome</keyword>
<evidence type="ECO:0000313" key="4">
    <source>
        <dbReference type="Proteomes" id="UP000198925"/>
    </source>
</evidence>
<dbReference type="InterPro" id="IPR004045">
    <property type="entry name" value="Glutathione_S-Trfase_N"/>
</dbReference>
<dbReference type="SUPFAM" id="SSF47616">
    <property type="entry name" value="GST C-terminal domain-like"/>
    <property type="match status" value="1"/>
</dbReference>
<dbReference type="AlphaFoldDB" id="A0A1G6NTZ4"/>
<evidence type="ECO:0000256" key="1">
    <source>
        <dbReference type="SAM" id="MobiDB-lite"/>
    </source>
</evidence>
<dbReference type="CDD" id="cd03194">
    <property type="entry name" value="GST_C_3"/>
    <property type="match status" value="1"/>
</dbReference>
<organism evidence="3 4">
    <name type="scientific">Belnapia rosea</name>
    <dbReference type="NCBI Taxonomy" id="938405"/>
    <lineage>
        <taxon>Bacteria</taxon>
        <taxon>Pseudomonadati</taxon>
        <taxon>Pseudomonadota</taxon>
        <taxon>Alphaproteobacteria</taxon>
        <taxon>Acetobacterales</taxon>
        <taxon>Roseomonadaceae</taxon>
        <taxon>Belnapia</taxon>
    </lineage>
</organism>
<feature type="domain" description="GST N-terminal" evidence="2">
    <location>
        <begin position="31"/>
        <end position="111"/>
    </location>
</feature>
<gene>
    <name evidence="3" type="ORF">SAMN04487779_1002143</name>
</gene>
<feature type="compositionally biased region" description="Basic residues" evidence="1">
    <location>
        <begin position="1"/>
        <end position="10"/>
    </location>
</feature>
<dbReference type="GO" id="GO:0005737">
    <property type="term" value="C:cytoplasm"/>
    <property type="evidence" value="ECO:0007669"/>
    <property type="project" value="TreeGrafter"/>
</dbReference>
<dbReference type="EMBL" id="FMZX01000002">
    <property type="protein sequence ID" value="SDC71238.1"/>
    <property type="molecule type" value="Genomic_DNA"/>
</dbReference>
<evidence type="ECO:0000313" key="3">
    <source>
        <dbReference type="EMBL" id="SDC71238.1"/>
    </source>
</evidence>
<dbReference type="InterPro" id="IPR036282">
    <property type="entry name" value="Glutathione-S-Trfase_C_sf"/>
</dbReference>
<dbReference type="PANTHER" id="PTHR43968">
    <property type="match status" value="1"/>
</dbReference>